<reference evidence="8 9" key="2">
    <citation type="journal article" date="2022" name="Mol. Biol. Evol.">
        <title>Comparative Genomics Reveals Insights into the Divergent Evolution of Astigmatic Mites and Household Pest Adaptations.</title>
        <authorList>
            <person name="Xiong Q."/>
            <person name="Wan A.T."/>
            <person name="Liu X."/>
            <person name="Fung C.S."/>
            <person name="Xiao X."/>
            <person name="Malainual N."/>
            <person name="Hou J."/>
            <person name="Wang L."/>
            <person name="Wang M."/>
            <person name="Yang K.Y."/>
            <person name="Cui Y."/>
            <person name="Leung E.L."/>
            <person name="Nong W."/>
            <person name="Shin S.K."/>
            <person name="Au S.W."/>
            <person name="Jeong K.Y."/>
            <person name="Chew F.T."/>
            <person name="Hui J.H."/>
            <person name="Leung T.F."/>
            <person name="Tungtrongchitr A."/>
            <person name="Zhong N."/>
            <person name="Liu Z."/>
            <person name="Tsui S.K."/>
        </authorList>
    </citation>
    <scope>NUCLEOTIDE SEQUENCE [LARGE SCALE GENOMIC DNA]</scope>
    <source>
        <strain evidence="8">Derp</strain>
    </source>
</reference>
<dbReference type="Pfam" id="PF00002">
    <property type="entry name" value="7tm_2"/>
    <property type="match status" value="1"/>
</dbReference>
<feature type="transmembrane region" description="Helical" evidence="6">
    <location>
        <begin position="452"/>
        <end position="471"/>
    </location>
</feature>
<gene>
    <name evidence="8" type="ORF">DERP_006438</name>
</gene>
<comment type="subcellular location">
    <subcellularLocation>
        <location evidence="1">Membrane</location>
        <topology evidence="1">Multi-pass membrane protein</topology>
    </subcellularLocation>
</comment>
<keyword evidence="9" id="KW-1185">Reference proteome</keyword>
<feature type="transmembrane region" description="Helical" evidence="6">
    <location>
        <begin position="685"/>
        <end position="705"/>
    </location>
</feature>
<dbReference type="InterPro" id="IPR000832">
    <property type="entry name" value="GPCR_2_secretin-like"/>
</dbReference>
<proteinExistence type="predicted"/>
<evidence type="ECO:0000313" key="8">
    <source>
        <dbReference type="EMBL" id="KAH9412477.1"/>
    </source>
</evidence>
<dbReference type="PANTHER" id="PTHR45902">
    <property type="entry name" value="LATROPHILIN RECEPTOR-LIKE PROTEIN A"/>
    <property type="match status" value="1"/>
</dbReference>
<feature type="transmembrane region" description="Helical" evidence="6">
    <location>
        <begin position="417"/>
        <end position="440"/>
    </location>
</feature>
<keyword evidence="3 6" id="KW-1133">Transmembrane helix</keyword>
<dbReference type="InterPro" id="IPR017981">
    <property type="entry name" value="GPCR_2-like_7TM"/>
</dbReference>
<keyword evidence="2 6" id="KW-0812">Transmembrane</keyword>
<keyword evidence="4 6" id="KW-0472">Membrane</keyword>
<evidence type="ECO:0000256" key="2">
    <source>
        <dbReference type="ARBA" id="ARBA00022692"/>
    </source>
</evidence>
<dbReference type="Gene3D" id="1.20.1070.10">
    <property type="entry name" value="Rhodopsin 7-helix transmembrane proteins"/>
    <property type="match status" value="1"/>
</dbReference>
<feature type="region of interest" description="Disordered" evidence="5">
    <location>
        <begin position="618"/>
        <end position="637"/>
    </location>
</feature>
<evidence type="ECO:0000256" key="5">
    <source>
        <dbReference type="SAM" id="MobiDB-lite"/>
    </source>
</evidence>
<accession>A0ABQ8IQ74</accession>
<dbReference type="EMBL" id="NJHN03000129">
    <property type="protein sequence ID" value="KAH9412477.1"/>
    <property type="molecule type" value="Genomic_DNA"/>
</dbReference>
<dbReference type="Proteomes" id="UP000887458">
    <property type="component" value="Unassembled WGS sequence"/>
</dbReference>
<evidence type="ECO:0000256" key="3">
    <source>
        <dbReference type="ARBA" id="ARBA00022989"/>
    </source>
</evidence>
<organism evidence="8 9">
    <name type="scientific">Dermatophagoides pteronyssinus</name>
    <name type="common">European house dust mite</name>
    <dbReference type="NCBI Taxonomy" id="6956"/>
    <lineage>
        <taxon>Eukaryota</taxon>
        <taxon>Metazoa</taxon>
        <taxon>Ecdysozoa</taxon>
        <taxon>Arthropoda</taxon>
        <taxon>Chelicerata</taxon>
        <taxon>Arachnida</taxon>
        <taxon>Acari</taxon>
        <taxon>Acariformes</taxon>
        <taxon>Sarcoptiformes</taxon>
        <taxon>Astigmata</taxon>
        <taxon>Psoroptidia</taxon>
        <taxon>Analgoidea</taxon>
        <taxon>Pyroglyphidae</taxon>
        <taxon>Dermatophagoidinae</taxon>
        <taxon>Dermatophagoides</taxon>
    </lineage>
</organism>
<name>A0ABQ8IQ74_DERPT</name>
<feature type="transmembrane region" description="Helical" evidence="6">
    <location>
        <begin position="574"/>
        <end position="593"/>
    </location>
</feature>
<evidence type="ECO:0000259" key="7">
    <source>
        <dbReference type="PROSITE" id="PS50261"/>
    </source>
</evidence>
<evidence type="ECO:0000256" key="4">
    <source>
        <dbReference type="ARBA" id="ARBA00023136"/>
    </source>
</evidence>
<feature type="transmembrane region" description="Helical" evidence="6">
    <location>
        <begin position="524"/>
        <end position="543"/>
    </location>
</feature>
<evidence type="ECO:0000256" key="1">
    <source>
        <dbReference type="ARBA" id="ARBA00004141"/>
    </source>
</evidence>
<comment type="caution">
    <text evidence="8">The sequence shown here is derived from an EMBL/GenBank/DDBJ whole genome shotgun (WGS) entry which is preliminary data.</text>
</comment>
<feature type="transmembrane region" description="Helical" evidence="6">
    <location>
        <begin position="477"/>
        <end position="498"/>
    </location>
</feature>
<dbReference type="PANTHER" id="PTHR45902:SF1">
    <property type="entry name" value="LATROPHILIN RECEPTOR-LIKE PROTEIN A"/>
    <property type="match status" value="1"/>
</dbReference>
<feature type="transmembrane region" description="Helical" evidence="6">
    <location>
        <begin position="27"/>
        <end position="47"/>
    </location>
</feature>
<feature type="compositionally biased region" description="Low complexity" evidence="5">
    <location>
        <begin position="618"/>
        <end position="634"/>
    </location>
</feature>
<sequence length="781" mass="91473">MLLFIIQKRRYRKLSKFRMNQFQQTNIFFNDFAIFTIIIISLSSMLIEISAHQYDHNVDNDQSLNRSVSIKENHIDTMYKMPILLDLHLKFPSSFAILVNYGLHGHKKKLYSSWIHNDRCKSNEIWDPFNNQCRRLYCREKNNKYQNDQCHYNKYDQKPVIEFLDSLKIDENIIIDLGNNIIKDFRDKFSNRWHMNNDHLVNISVEYVDQQILSINFLILDTRKNNHFFNELSQRIIFDQSEQYELNGIMMTAINIHSIVSELKNFCLNLSDMPIWYWNSEFDFITKNDETFLFVNGTGRIYQTGEYTGSILYVGDVRNNNNLNQNENKHDDSVPLFAKFSTNAVVCEQTLIDYDCPRILLKRNEYEFINGKDLYSNNIHYEHYELSDNYSIYVCIKNITKSYDEYVRKLDTMAESILSTLLMFISIIMLTLLLITFLRFERIRQSINGFNSINLAICLEMMQILFLSNQFMNNCRIAAVLFHFFILSTISWSSVIAYEMHRVFITKKLVSRTLSNRSQNKIRLRYGLVGYVSTFIIIIIANVGDIFNIELLKANYGRLEHTEVCWMRRSRSTIYYFIIPATLAIIYNLLLYIRIVCNIRHDLTSISSLRRITRISTSSDTSSSSSSSSSLSSSNPSNTMTISVISSDFYNYEKQKQQQQKSSSSTTLLTKSSTNSKFLTNQSSIYVKLGVPLGFTWIIALILTIIPQGQNLILNRIISYIFIIANTSQGMILFLSHEKKINDYQTRLVVSVRKHDGGFFKKYTVNSYVPIMIAVFEIYQS</sequence>
<dbReference type="CDD" id="cd13952">
    <property type="entry name" value="7tm_classB"/>
    <property type="match status" value="1"/>
</dbReference>
<feature type="domain" description="G-protein coupled receptors family 2 profile 2" evidence="7">
    <location>
        <begin position="415"/>
        <end position="596"/>
    </location>
</feature>
<evidence type="ECO:0000256" key="6">
    <source>
        <dbReference type="SAM" id="Phobius"/>
    </source>
</evidence>
<evidence type="ECO:0000313" key="9">
    <source>
        <dbReference type="Proteomes" id="UP000887458"/>
    </source>
</evidence>
<dbReference type="InterPro" id="IPR053231">
    <property type="entry name" value="GPCR_LN-TM7"/>
</dbReference>
<protein>
    <recommendedName>
        <fullName evidence="7">G-protein coupled receptors family 2 profile 2 domain-containing protein</fullName>
    </recommendedName>
</protein>
<feature type="transmembrane region" description="Helical" evidence="6">
    <location>
        <begin position="717"/>
        <end position="735"/>
    </location>
</feature>
<reference evidence="8 9" key="1">
    <citation type="journal article" date="2018" name="J. Allergy Clin. Immunol.">
        <title>High-quality assembly of Dermatophagoides pteronyssinus genome and transcriptome reveals a wide range of novel allergens.</title>
        <authorList>
            <person name="Liu X.Y."/>
            <person name="Yang K.Y."/>
            <person name="Wang M.Q."/>
            <person name="Kwok J.S."/>
            <person name="Zeng X."/>
            <person name="Yang Z."/>
            <person name="Xiao X.J."/>
            <person name="Lau C.P."/>
            <person name="Li Y."/>
            <person name="Huang Z.M."/>
            <person name="Ba J.G."/>
            <person name="Yim A.K."/>
            <person name="Ouyang C.Y."/>
            <person name="Ngai S.M."/>
            <person name="Chan T.F."/>
            <person name="Leung E.L."/>
            <person name="Liu L."/>
            <person name="Liu Z.G."/>
            <person name="Tsui S.K."/>
        </authorList>
    </citation>
    <scope>NUCLEOTIDE SEQUENCE [LARGE SCALE GENOMIC DNA]</scope>
    <source>
        <strain evidence="8">Derp</strain>
    </source>
</reference>
<dbReference type="PROSITE" id="PS50261">
    <property type="entry name" value="G_PROTEIN_RECEP_F2_4"/>
    <property type="match status" value="1"/>
</dbReference>